<proteinExistence type="predicted"/>
<organism evidence="1">
    <name type="scientific">marine sediment metagenome</name>
    <dbReference type="NCBI Taxonomy" id="412755"/>
    <lineage>
        <taxon>unclassified sequences</taxon>
        <taxon>metagenomes</taxon>
        <taxon>ecological metagenomes</taxon>
    </lineage>
</organism>
<comment type="caution">
    <text evidence="1">The sequence shown here is derived from an EMBL/GenBank/DDBJ whole genome shotgun (WGS) entry which is preliminary data.</text>
</comment>
<name>A0A0F9H699_9ZZZZ</name>
<evidence type="ECO:0000313" key="1">
    <source>
        <dbReference type="EMBL" id="KKL70757.1"/>
    </source>
</evidence>
<accession>A0A0F9H699</accession>
<reference evidence="1" key="1">
    <citation type="journal article" date="2015" name="Nature">
        <title>Complex archaea that bridge the gap between prokaryotes and eukaryotes.</title>
        <authorList>
            <person name="Spang A."/>
            <person name="Saw J.H."/>
            <person name="Jorgensen S.L."/>
            <person name="Zaremba-Niedzwiedzka K."/>
            <person name="Martijn J."/>
            <person name="Lind A.E."/>
            <person name="van Eijk R."/>
            <person name="Schleper C."/>
            <person name="Guy L."/>
            <person name="Ettema T.J."/>
        </authorList>
    </citation>
    <scope>NUCLEOTIDE SEQUENCE</scope>
</reference>
<dbReference type="EMBL" id="LAZR01025802">
    <property type="protein sequence ID" value="KKL70757.1"/>
    <property type="molecule type" value="Genomic_DNA"/>
</dbReference>
<protein>
    <submittedName>
        <fullName evidence="1">Uncharacterized protein</fullName>
    </submittedName>
</protein>
<dbReference type="AlphaFoldDB" id="A0A0F9H699"/>
<sequence length="64" mass="7669">MMDLKQARERQRTLEITVMKMIRAFEEETGCVITKAEMMAFEDTKFFTMTVWLGRECKKRGEEQ</sequence>
<gene>
    <name evidence="1" type="ORF">LCGC14_2101690</name>
</gene>